<name>A0ABP7ICX3_9ACTN</name>
<feature type="region of interest" description="Disordered" evidence="1">
    <location>
        <begin position="26"/>
        <end position="48"/>
    </location>
</feature>
<evidence type="ECO:0000313" key="4">
    <source>
        <dbReference type="Proteomes" id="UP001501821"/>
    </source>
</evidence>
<evidence type="ECO:0000256" key="2">
    <source>
        <dbReference type="SAM" id="SignalP"/>
    </source>
</evidence>
<dbReference type="PANTHER" id="PTHR47197">
    <property type="entry name" value="PROTEIN NIRF"/>
    <property type="match status" value="1"/>
</dbReference>
<dbReference type="RefSeq" id="WP_344774250.1">
    <property type="nucleotide sequence ID" value="NZ_BAABAH010000004.1"/>
</dbReference>
<dbReference type="PANTHER" id="PTHR47197:SF3">
    <property type="entry name" value="DIHYDRO-HEME D1 DEHYDROGENASE"/>
    <property type="match status" value="1"/>
</dbReference>
<feature type="compositionally biased region" description="Low complexity" evidence="1">
    <location>
        <begin position="26"/>
        <end position="44"/>
    </location>
</feature>
<comment type="caution">
    <text evidence="3">The sequence shown here is derived from an EMBL/GenBank/DDBJ whole genome shotgun (WGS) entry which is preliminary data.</text>
</comment>
<feature type="chain" id="PRO_5046065572" description="YncE family protein" evidence="2">
    <location>
        <begin position="20"/>
        <end position="335"/>
    </location>
</feature>
<dbReference type="Proteomes" id="UP001501821">
    <property type="component" value="Unassembled WGS sequence"/>
</dbReference>
<dbReference type="InterPro" id="IPR011047">
    <property type="entry name" value="Quinoprotein_ADH-like_sf"/>
</dbReference>
<sequence>MGAGRIVGTGCAAVLLASAAAGCSGSDNGDAGGPASSPAASRPATIEPAAWRLGTTTTENPDGLAAIDHAVFVKTDDGRVVRIDPATGRVTAEADLDTAKDPGSYCQGIGSDGDTLWACSAGDSTTDVVRLDPRTLAVTARLPVDKLFDQYALPVVGGTVWVLGGDGSRLVGVDTATGRSRTSRLPYRCFQLAATKEAVYATCLVDEEVIAVDPRTRKVVASAQVDGPTNVATGDGTVWVSGSRGLSRFDDTLASPTLFEGPSAGQEGDLLMTGSAVWVRNPDDFLLRIDPATGAVTARYAMHPAVSGGSALIAYGSLWTSAYDDATVYQVDPEP</sequence>
<gene>
    <name evidence="3" type="ORF">GCM10022242_16700</name>
</gene>
<protein>
    <recommendedName>
        <fullName evidence="5">YncE family protein</fullName>
    </recommendedName>
</protein>
<dbReference type="InterPro" id="IPR051200">
    <property type="entry name" value="Host-pathogen_enzymatic-act"/>
</dbReference>
<feature type="signal peptide" evidence="2">
    <location>
        <begin position="1"/>
        <end position="19"/>
    </location>
</feature>
<dbReference type="Gene3D" id="2.130.10.10">
    <property type="entry name" value="YVTN repeat-like/Quinoprotein amine dehydrogenase"/>
    <property type="match status" value="1"/>
</dbReference>
<keyword evidence="2" id="KW-0732">Signal</keyword>
<reference evidence="4" key="1">
    <citation type="journal article" date="2019" name="Int. J. Syst. Evol. Microbiol.">
        <title>The Global Catalogue of Microorganisms (GCM) 10K type strain sequencing project: providing services to taxonomists for standard genome sequencing and annotation.</title>
        <authorList>
            <consortium name="The Broad Institute Genomics Platform"/>
            <consortium name="The Broad Institute Genome Sequencing Center for Infectious Disease"/>
            <person name="Wu L."/>
            <person name="Ma J."/>
        </authorList>
    </citation>
    <scope>NUCLEOTIDE SEQUENCE [LARGE SCALE GENOMIC DNA]</scope>
    <source>
        <strain evidence="4">JCM 16953</strain>
    </source>
</reference>
<accession>A0ABP7ICX3</accession>
<evidence type="ECO:0008006" key="5">
    <source>
        <dbReference type="Google" id="ProtNLM"/>
    </source>
</evidence>
<dbReference type="EMBL" id="BAABAH010000004">
    <property type="protein sequence ID" value="GAA3815256.1"/>
    <property type="molecule type" value="Genomic_DNA"/>
</dbReference>
<organism evidence="3 4">
    <name type="scientific">Nocardioides panacisoli</name>
    <dbReference type="NCBI Taxonomy" id="627624"/>
    <lineage>
        <taxon>Bacteria</taxon>
        <taxon>Bacillati</taxon>
        <taxon>Actinomycetota</taxon>
        <taxon>Actinomycetes</taxon>
        <taxon>Propionibacteriales</taxon>
        <taxon>Nocardioidaceae</taxon>
        <taxon>Nocardioides</taxon>
    </lineage>
</organism>
<evidence type="ECO:0000313" key="3">
    <source>
        <dbReference type="EMBL" id="GAA3815256.1"/>
    </source>
</evidence>
<dbReference type="SUPFAM" id="SSF50998">
    <property type="entry name" value="Quinoprotein alcohol dehydrogenase-like"/>
    <property type="match status" value="1"/>
</dbReference>
<evidence type="ECO:0000256" key="1">
    <source>
        <dbReference type="SAM" id="MobiDB-lite"/>
    </source>
</evidence>
<dbReference type="InterPro" id="IPR015943">
    <property type="entry name" value="WD40/YVTN_repeat-like_dom_sf"/>
</dbReference>
<proteinExistence type="predicted"/>
<dbReference type="PROSITE" id="PS51257">
    <property type="entry name" value="PROKAR_LIPOPROTEIN"/>
    <property type="match status" value="1"/>
</dbReference>
<keyword evidence="4" id="KW-1185">Reference proteome</keyword>